<dbReference type="RefSeq" id="WP_214160404.1">
    <property type="nucleotide sequence ID" value="NZ_JAHBAY010000021.1"/>
</dbReference>
<evidence type="ECO:0000313" key="3">
    <source>
        <dbReference type="Proteomes" id="UP001197247"/>
    </source>
</evidence>
<sequence>MNVRRKTIIGLSSLILAAMPLGVGTSSASAAPAPVGDLAPDCVPQVDLNKSETYGIMAVFGAQCDRKINVNIKGRVFIGGKLKKTSKLKKCRNMKQNAYCQSYLTASNPRGKNKVRVEVTVDWWLAEESSKYSHRVMASTTQVM</sequence>
<comment type="caution">
    <text evidence="2">The sequence shown here is derived from an EMBL/GenBank/DDBJ whole genome shotgun (WGS) entry which is preliminary data.</text>
</comment>
<proteinExistence type="predicted"/>
<accession>A0ABS5TSW3</accession>
<gene>
    <name evidence="2" type="ORF">KIH74_33270</name>
</gene>
<keyword evidence="1" id="KW-0732">Signal</keyword>
<dbReference type="Proteomes" id="UP001197247">
    <property type="component" value="Unassembled WGS sequence"/>
</dbReference>
<organism evidence="2 3">
    <name type="scientific">Kineosporia corallincola</name>
    <dbReference type="NCBI Taxonomy" id="2835133"/>
    <lineage>
        <taxon>Bacteria</taxon>
        <taxon>Bacillati</taxon>
        <taxon>Actinomycetota</taxon>
        <taxon>Actinomycetes</taxon>
        <taxon>Kineosporiales</taxon>
        <taxon>Kineosporiaceae</taxon>
        <taxon>Kineosporia</taxon>
    </lineage>
</organism>
<feature type="chain" id="PRO_5045167730" description="Secreted protein" evidence="1">
    <location>
        <begin position="31"/>
        <end position="144"/>
    </location>
</feature>
<reference evidence="2 3" key="1">
    <citation type="submission" date="2021-05" db="EMBL/GenBank/DDBJ databases">
        <title>Kineosporia and Streptomyces sp. nov. two new marine actinobacteria isolated from Coral.</title>
        <authorList>
            <person name="Buangrab K."/>
            <person name="Sutthacheep M."/>
            <person name="Yeemin T."/>
            <person name="Harunari E."/>
            <person name="Igarashi Y."/>
            <person name="Kanchanasin P."/>
            <person name="Tanasupawat S."/>
            <person name="Phongsopitanun W."/>
        </authorList>
    </citation>
    <scope>NUCLEOTIDE SEQUENCE [LARGE SCALE GENOMIC DNA]</scope>
    <source>
        <strain evidence="2 3">J2-2</strain>
    </source>
</reference>
<evidence type="ECO:0000313" key="2">
    <source>
        <dbReference type="EMBL" id="MBT0773863.1"/>
    </source>
</evidence>
<name>A0ABS5TSW3_9ACTN</name>
<feature type="signal peptide" evidence="1">
    <location>
        <begin position="1"/>
        <end position="30"/>
    </location>
</feature>
<dbReference type="EMBL" id="JAHBAY010000021">
    <property type="protein sequence ID" value="MBT0773863.1"/>
    <property type="molecule type" value="Genomic_DNA"/>
</dbReference>
<protein>
    <recommendedName>
        <fullName evidence="4">Secreted protein</fullName>
    </recommendedName>
</protein>
<evidence type="ECO:0000256" key="1">
    <source>
        <dbReference type="SAM" id="SignalP"/>
    </source>
</evidence>
<evidence type="ECO:0008006" key="4">
    <source>
        <dbReference type="Google" id="ProtNLM"/>
    </source>
</evidence>
<keyword evidence="3" id="KW-1185">Reference proteome</keyword>